<keyword evidence="4" id="KW-0862">Zinc</keyword>
<feature type="compositionally biased region" description="Polar residues" evidence="11">
    <location>
        <begin position="515"/>
        <end position="529"/>
    </location>
</feature>
<feature type="compositionally biased region" description="Polar residues" evidence="11">
    <location>
        <begin position="602"/>
        <end position="626"/>
    </location>
</feature>
<evidence type="ECO:0000256" key="10">
    <source>
        <dbReference type="RuleBase" id="RU362092"/>
    </source>
</evidence>
<feature type="region of interest" description="Disordered" evidence="11">
    <location>
        <begin position="100"/>
        <end position="125"/>
    </location>
</feature>
<comment type="caution">
    <text evidence="15">The sequence shown here is derived from an EMBL/GenBank/DDBJ whole genome shotgun (WGS) entry which is preliminary data.</text>
</comment>
<evidence type="ECO:0000256" key="9">
    <source>
        <dbReference type="PROSITE-ProRule" id="PRU00047"/>
    </source>
</evidence>
<evidence type="ECO:0000256" key="4">
    <source>
        <dbReference type="ARBA" id="ARBA00022833"/>
    </source>
</evidence>
<evidence type="ECO:0000256" key="5">
    <source>
        <dbReference type="ARBA" id="ARBA00023029"/>
    </source>
</evidence>
<dbReference type="Gene3D" id="1.10.290.10">
    <property type="entry name" value="Topoisomerase I, domain 4"/>
    <property type="match status" value="1"/>
</dbReference>
<dbReference type="PANTHER" id="PTHR11390">
    <property type="entry name" value="PROKARYOTIC DNA TOPOISOMERASE"/>
    <property type="match status" value="1"/>
</dbReference>
<dbReference type="CDD" id="cd00186">
    <property type="entry name" value="TOP1Ac"/>
    <property type="match status" value="1"/>
</dbReference>
<dbReference type="PROSITE" id="PS51999">
    <property type="entry name" value="ZF_GRF"/>
    <property type="match status" value="1"/>
</dbReference>
<feature type="domain" description="Topo IA-type catalytic" evidence="14">
    <location>
        <begin position="1"/>
        <end position="339"/>
    </location>
</feature>
<keyword evidence="7 10" id="KW-0413">Isomerase</keyword>
<keyword evidence="5 10" id="KW-0799">Topoisomerase</keyword>
<feature type="compositionally biased region" description="Low complexity" evidence="11">
    <location>
        <begin position="536"/>
        <end position="550"/>
    </location>
</feature>
<keyword evidence="2" id="KW-0479">Metal-binding</keyword>
<comment type="similarity">
    <text evidence="1 10">Belongs to the type IA topoisomerase family.</text>
</comment>
<dbReference type="InterPro" id="IPR003602">
    <property type="entry name" value="Topo_IA_DNA-bd_dom"/>
</dbReference>
<proteinExistence type="inferred from homology"/>
<feature type="compositionally biased region" description="Polar residues" evidence="11">
    <location>
        <begin position="483"/>
        <end position="508"/>
    </location>
</feature>
<dbReference type="GO" id="GO:0008270">
    <property type="term" value="F:zinc ion binding"/>
    <property type="evidence" value="ECO:0007669"/>
    <property type="project" value="UniProtKB-KW"/>
</dbReference>
<feature type="region of interest" description="Disordered" evidence="11">
    <location>
        <begin position="602"/>
        <end position="636"/>
    </location>
</feature>
<dbReference type="SUPFAM" id="SSF56712">
    <property type="entry name" value="Prokaryotic type I DNA topoisomerase"/>
    <property type="match status" value="1"/>
</dbReference>
<evidence type="ECO:0000256" key="8">
    <source>
        <dbReference type="ARBA" id="ARBA00056363"/>
    </source>
</evidence>
<evidence type="ECO:0000256" key="2">
    <source>
        <dbReference type="ARBA" id="ARBA00022723"/>
    </source>
</evidence>
<evidence type="ECO:0000259" key="14">
    <source>
        <dbReference type="PROSITE" id="PS52039"/>
    </source>
</evidence>
<evidence type="ECO:0000259" key="13">
    <source>
        <dbReference type="PROSITE" id="PS51999"/>
    </source>
</evidence>
<comment type="catalytic activity">
    <reaction evidence="10">
        <text>ATP-independent breakage of single-stranded DNA, followed by passage and rejoining.</text>
        <dbReference type="EC" id="5.6.2.1"/>
    </reaction>
</comment>
<accession>A0A9Q0MLL6</accession>
<evidence type="ECO:0000256" key="3">
    <source>
        <dbReference type="ARBA" id="ARBA00022771"/>
    </source>
</evidence>
<dbReference type="GO" id="GO:0006281">
    <property type="term" value="P:DNA repair"/>
    <property type="evidence" value="ECO:0007669"/>
    <property type="project" value="TreeGrafter"/>
</dbReference>
<dbReference type="PRINTS" id="PR00417">
    <property type="entry name" value="PRTPISMRASEI"/>
</dbReference>
<dbReference type="InterPro" id="IPR023406">
    <property type="entry name" value="Topo_IA_AS"/>
</dbReference>
<comment type="function">
    <text evidence="10">Introduces a single-strand break via transesterification at a target site in duplex DNA. Releases the supercoiling and torsional tension of DNA introduced during the DNA replication and transcription by transiently cleaving and rejoining one strand of the DNA duplex. The scissile phosphodiester is attacked by the catalytic tyrosine of the enzyme, resulting in the formation of a DNA-(5'-phosphotyrosyl)-enzyme intermediate and the expulsion of a 3'-OH DNA strand.</text>
</comment>
<organism evidence="15 16">
    <name type="scientific">Pseudolycoriella hygida</name>
    <dbReference type="NCBI Taxonomy" id="35572"/>
    <lineage>
        <taxon>Eukaryota</taxon>
        <taxon>Metazoa</taxon>
        <taxon>Ecdysozoa</taxon>
        <taxon>Arthropoda</taxon>
        <taxon>Hexapoda</taxon>
        <taxon>Insecta</taxon>
        <taxon>Pterygota</taxon>
        <taxon>Neoptera</taxon>
        <taxon>Endopterygota</taxon>
        <taxon>Diptera</taxon>
        <taxon>Nematocera</taxon>
        <taxon>Sciaroidea</taxon>
        <taxon>Sciaridae</taxon>
        <taxon>Pseudolycoriella</taxon>
    </lineage>
</organism>
<dbReference type="AlphaFoldDB" id="A0A9Q0MLL6"/>
<dbReference type="EMBL" id="WJQU01002403">
    <property type="protein sequence ID" value="KAJ6632915.1"/>
    <property type="molecule type" value="Genomic_DNA"/>
</dbReference>
<dbReference type="GO" id="GO:0006310">
    <property type="term" value="P:DNA recombination"/>
    <property type="evidence" value="ECO:0007669"/>
    <property type="project" value="TreeGrafter"/>
</dbReference>
<dbReference type="InterPro" id="IPR013826">
    <property type="entry name" value="Topo_IA_cen_sub3"/>
</dbReference>
<dbReference type="InterPro" id="IPR001878">
    <property type="entry name" value="Znf_CCHC"/>
</dbReference>
<evidence type="ECO:0000259" key="12">
    <source>
        <dbReference type="PROSITE" id="PS50158"/>
    </source>
</evidence>
<dbReference type="Proteomes" id="UP001151699">
    <property type="component" value="Unassembled WGS sequence"/>
</dbReference>
<dbReference type="EC" id="5.6.2.1" evidence="10"/>
<comment type="function">
    <text evidence="8">Releases the supercoiling and torsional tension of DNA introduced during the DNA replication and transcription by transiently cleaving and rejoining one strand of the DNA duplex. Introduces a single-strand break via transesterification at a target site in duplex DNA. The scissile phosphodiester is attacked by the catalytic tyrosine of the enzyme, resulting in the formation of a DNA-(5'-phosphotyrosyl)-enzyme intermediate and the expulsion of a 3'-OH DNA strand. The free DNA strand than undergoes passage around the unbroken strand thus removing DNA supercoils. Finally, in the religation step, the DNA 3'-OH attacks the covalent intermediate to expel the active-site tyrosine and restore the DNA phosphodiester backbone. Weakly relaxes negative supercoils and displays a distinct preference for binding single-stranded DNA.</text>
</comment>
<feature type="region of interest" description="Disordered" evidence="11">
    <location>
        <begin position="679"/>
        <end position="733"/>
    </location>
</feature>
<dbReference type="GO" id="GO:0003677">
    <property type="term" value="F:DNA binding"/>
    <property type="evidence" value="ECO:0007669"/>
    <property type="project" value="UniProtKB-KW"/>
</dbReference>
<dbReference type="Pfam" id="PF06839">
    <property type="entry name" value="Zn_ribbon_GRF"/>
    <property type="match status" value="2"/>
</dbReference>
<feature type="compositionally biased region" description="Low complexity" evidence="11">
    <location>
        <begin position="679"/>
        <end position="702"/>
    </location>
</feature>
<evidence type="ECO:0000256" key="7">
    <source>
        <dbReference type="ARBA" id="ARBA00023235"/>
    </source>
</evidence>
<sequence length="733" mass="81744">MMCQANPRATVTSVVQKPKNKWRPLPMDTIELEKLGSKKLKISAKQTMTIAEKLYQQGFISYPRTETNIFSPDVNLTSLVEQHVQDENYGSFASRVLQWGPNPRQGKKSDQAHPPIHPTKYTNSERNIDSFEGETEAVLIHLSTTSRLSGNEGRVYELIVRHFLACVSRDATGSETIVNAQIADEEFTATGLVIHERNYLEVYIYDKWNGKEIHSYQQGQQFDPTELAMKDGMTTAPPMLTEAELIALMDKHGIGTDATHAEHINTIKERLYIAENERRFLIPGTLGMGLVEGYESIDLPLAKPQLRANLEKDLQAICDGQKLPAHVLSEQIQIHKEAFEKILTRSTEIDASLANRLQQQPVDSPEPQPTTQFHTVHKCPRCSSMVALKTVADNRIMLTCLGFPACKQSMWLPQEYFKEAVVTDEICANCGPGFKKIKLKLKGMHLVSFLNVNNVEGFHYVTCVACDRNLKDLCGQENDRQNNGDATSGNNTTATDSPRNNGYINPNMRSYRGGLNSTRTLANQSTTFNNDDRATNNRSNTNQRNGNNNRWPTDRNDPEVKCPKCGKVLTPITANTTANAGRKFYKCCDNYFKWADEISIPTSSSTVQSGNTNHTNSSRNTMNRQPPSAPPGGEVKCTNCGKAARRLMVNRDSENKGRYFYNCNPECKFFKWADEVTTTGNTSSNRGSSNTAPSSSGASSSRNDPPARPRAKRKCGLCGQEGHTRPKCPNNNN</sequence>
<dbReference type="InterPro" id="IPR036875">
    <property type="entry name" value="Znf_CCHC_sf"/>
</dbReference>
<evidence type="ECO:0000313" key="15">
    <source>
        <dbReference type="EMBL" id="KAJ6632915.1"/>
    </source>
</evidence>
<reference evidence="15" key="1">
    <citation type="submission" date="2022-07" db="EMBL/GenBank/DDBJ databases">
        <authorList>
            <person name="Trinca V."/>
            <person name="Uliana J.V.C."/>
            <person name="Torres T.T."/>
            <person name="Ward R.J."/>
            <person name="Monesi N."/>
        </authorList>
    </citation>
    <scope>NUCLEOTIDE SEQUENCE</scope>
    <source>
        <strain evidence="15">HSMRA1968</strain>
        <tissue evidence="15">Whole embryos</tissue>
    </source>
</reference>
<dbReference type="PANTHER" id="PTHR11390:SF21">
    <property type="entry name" value="DNA TOPOISOMERASE 3-ALPHA"/>
    <property type="match status" value="1"/>
</dbReference>
<evidence type="ECO:0000256" key="6">
    <source>
        <dbReference type="ARBA" id="ARBA00023125"/>
    </source>
</evidence>
<dbReference type="GO" id="GO:0006265">
    <property type="term" value="P:DNA topological change"/>
    <property type="evidence" value="ECO:0007669"/>
    <property type="project" value="InterPro"/>
</dbReference>
<dbReference type="GO" id="GO:0005634">
    <property type="term" value="C:nucleus"/>
    <property type="evidence" value="ECO:0007669"/>
    <property type="project" value="TreeGrafter"/>
</dbReference>
<keyword evidence="3 9" id="KW-0863">Zinc-finger</keyword>
<gene>
    <name evidence="15" type="ORF">Bhyg_16913</name>
</gene>
<dbReference type="InterPro" id="IPR023405">
    <property type="entry name" value="Topo_IA_core_domain"/>
</dbReference>
<dbReference type="SMART" id="SM00437">
    <property type="entry name" value="TOP1Ac"/>
    <property type="match status" value="1"/>
</dbReference>
<feature type="domain" description="CCHC-type" evidence="12">
    <location>
        <begin position="713"/>
        <end position="730"/>
    </location>
</feature>
<keyword evidence="6 10" id="KW-0238">DNA-binding</keyword>
<dbReference type="GO" id="GO:0003917">
    <property type="term" value="F:DNA topoisomerase type I (single strand cut, ATP-independent) activity"/>
    <property type="evidence" value="ECO:0007669"/>
    <property type="project" value="UniProtKB-EC"/>
</dbReference>
<keyword evidence="16" id="KW-1185">Reference proteome</keyword>
<evidence type="ECO:0000256" key="1">
    <source>
        <dbReference type="ARBA" id="ARBA00009446"/>
    </source>
</evidence>
<dbReference type="PROSITE" id="PS52039">
    <property type="entry name" value="TOPO_IA_2"/>
    <property type="match status" value="1"/>
</dbReference>
<dbReference type="SUPFAM" id="SSF57756">
    <property type="entry name" value="Retrovirus zinc finger-like domains"/>
    <property type="match status" value="1"/>
</dbReference>
<evidence type="ECO:0000313" key="16">
    <source>
        <dbReference type="Proteomes" id="UP001151699"/>
    </source>
</evidence>
<dbReference type="Gene3D" id="1.10.460.10">
    <property type="entry name" value="Topoisomerase I, domain 2"/>
    <property type="match status" value="1"/>
</dbReference>
<dbReference type="Pfam" id="PF01131">
    <property type="entry name" value="Topoisom_bac"/>
    <property type="match status" value="1"/>
</dbReference>
<name>A0A9Q0MLL6_9DIPT</name>
<feature type="domain" description="GRF-type" evidence="13">
    <location>
        <begin position="637"/>
        <end position="676"/>
    </location>
</feature>
<dbReference type="InterPro" id="IPR010666">
    <property type="entry name" value="Znf_GRF"/>
</dbReference>
<dbReference type="PROSITE" id="PS50158">
    <property type="entry name" value="ZF_CCHC"/>
    <property type="match status" value="1"/>
</dbReference>
<dbReference type="InterPro" id="IPR013824">
    <property type="entry name" value="Topo_IA_cen_sub1"/>
</dbReference>
<feature type="region of interest" description="Disordered" evidence="11">
    <location>
        <begin position="478"/>
        <end position="557"/>
    </location>
</feature>
<dbReference type="OrthoDB" id="430051at2759"/>
<dbReference type="InterPro" id="IPR000380">
    <property type="entry name" value="Topo_IA"/>
</dbReference>
<dbReference type="InterPro" id="IPR013497">
    <property type="entry name" value="Topo_IA_cen"/>
</dbReference>
<dbReference type="FunFam" id="1.10.290.10:FF:000001">
    <property type="entry name" value="DNA topoisomerase"/>
    <property type="match status" value="1"/>
</dbReference>
<dbReference type="GO" id="GO:0031422">
    <property type="term" value="C:RecQ family helicase-topoisomerase III complex"/>
    <property type="evidence" value="ECO:0007669"/>
    <property type="project" value="TreeGrafter"/>
</dbReference>
<evidence type="ECO:0000256" key="11">
    <source>
        <dbReference type="SAM" id="MobiDB-lite"/>
    </source>
</evidence>
<dbReference type="PROSITE" id="PS00396">
    <property type="entry name" value="TOPO_IA_1"/>
    <property type="match status" value="1"/>
</dbReference>
<protein>
    <recommendedName>
        <fullName evidence="10">DNA topoisomerase</fullName>
        <ecNumber evidence="10">5.6.2.1</ecNumber>
    </recommendedName>
</protein>